<protein>
    <submittedName>
        <fullName evidence="3">Phthiotriol/phenolphthiotriol dimycocerosates methyltransferase</fullName>
        <ecNumber evidence="3">2.1.1.-</ecNumber>
    </submittedName>
</protein>
<dbReference type="PATRIC" id="fig|1307839.3.peg.326"/>
<dbReference type="Proteomes" id="UP000064893">
    <property type="component" value="Chromosome"/>
</dbReference>
<organism evidence="3 4">
    <name type="scientific">Salinivirga cyanobacteriivorans</name>
    <dbReference type="NCBI Taxonomy" id="1307839"/>
    <lineage>
        <taxon>Bacteria</taxon>
        <taxon>Pseudomonadati</taxon>
        <taxon>Bacteroidota</taxon>
        <taxon>Bacteroidia</taxon>
        <taxon>Bacteroidales</taxon>
        <taxon>Salinivirgaceae</taxon>
        <taxon>Salinivirga</taxon>
    </lineage>
</organism>
<dbReference type="Pfam" id="PF08241">
    <property type="entry name" value="Methyltransf_11"/>
    <property type="match status" value="1"/>
</dbReference>
<dbReference type="EMBL" id="CP013118">
    <property type="protein sequence ID" value="ALO13973.1"/>
    <property type="molecule type" value="Genomic_DNA"/>
</dbReference>
<proteinExistence type="predicted"/>
<dbReference type="CDD" id="cd02440">
    <property type="entry name" value="AdoMet_MTases"/>
    <property type="match status" value="1"/>
</dbReference>
<dbReference type="PANTHER" id="PTHR44068:SF1">
    <property type="entry name" value="HYPOTHETICAL LOC100005854"/>
    <property type="match status" value="1"/>
</dbReference>
<dbReference type="KEGG" id="blq:L21SP5_00294"/>
<dbReference type="PANTHER" id="PTHR44068">
    <property type="entry name" value="ZGC:194242"/>
    <property type="match status" value="1"/>
</dbReference>
<evidence type="ECO:0000256" key="1">
    <source>
        <dbReference type="ARBA" id="ARBA00022679"/>
    </source>
</evidence>
<accession>A0A0S2HVF2</accession>
<evidence type="ECO:0000313" key="4">
    <source>
        <dbReference type="Proteomes" id="UP000064893"/>
    </source>
</evidence>
<dbReference type="SUPFAM" id="SSF53335">
    <property type="entry name" value="S-adenosyl-L-methionine-dependent methyltransferases"/>
    <property type="match status" value="1"/>
</dbReference>
<keyword evidence="4" id="KW-1185">Reference proteome</keyword>
<feature type="domain" description="Methyltransferase type 11" evidence="2">
    <location>
        <begin position="84"/>
        <end position="177"/>
    </location>
</feature>
<reference evidence="3 4" key="1">
    <citation type="submission" date="2015-11" db="EMBL/GenBank/DDBJ databases">
        <title>Description and complete genome sequence of a novel strain predominating in hypersaline microbial mats and representing a new family of the Bacteriodetes phylum.</title>
        <authorList>
            <person name="Spring S."/>
            <person name="Bunk B."/>
            <person name="Sproer C."/>
            <person name="Klenk H.-P."/>
        </authorList>
    </citation>
    <scope>NUCLEOTIDE SEQUENCE [LARGE SCALE GENOMIC DNA]</scope>
    <source>
        <strain evidence="3 4">L21-Spi-D4</strain>
    </source>
</reference>
<keyword evidence="3" id="KW-0489">Methyltransferase</keyword>
<evidence type="ECO:0000313" key="3">
    <source>
        <dbReference type="EMBL" id="ALO13973.1"/>
    </source>
</evidence>
<dbReference type="EC" id="2.1.1.-" evidence="3"/>
<dbReference type="InterPro" id="IPR013216">
    <property type="entry name" value="Methyltransf_11"/>
</dbReference>
<dbReference type="STRING" id="1307839.L21SP5_00294"/>
<dbReference type="Gene3D" id="3.40.50.150">
    <property type="entry name" value="Vaccinia Virus protein VP39"/>
    <property type="match status" value="1"/>
</dbReference>
<name>A0A0S2HVF2_9BACT</name>
<dbReference type="InterPro" id="IPR029063">
    <property type="entry name" value="SAM-dependent_MTases_sf"/>
</dbReference>
<dbReference type="AlphaFoldDB" id="A0A0S2HVF2"/>
<sequence>MCMAFYFIQNRDIMQLNLRDRLFRIWYWYVNKVDRKAEILFMNYGFHGEEQDTNEELQSPDRFSIQLYDHLATAIDLKGLDVVEIGSGRGGGLFHVKQTHAPASAQGIELDKRAVNFCNTHYKDGNLTFSQGDAQSLKLEDESSDVVLNVESSHRYQDMATFLKETERVLRPGGHLLLTDFRYDHEMDDFKQLIAKSGLQVVREKNINREVLAALNLDDQRKRKLVKKLVPAFLHKVALNFAGAIGSTTYKNLESGKYVYFSYVLKKQDLQ</sequence>
<evidence type="ECO:0000259" key="2">
    <source>
        <dbReference type="Pfam" id="PF08241"/>
    </source>
</evidence>
<dbReference type="GO" id="GO:0016126">
    <property type="term" value="P:sterol biosynthetic process"/>
    <property type="evidence" value="ECO:0007669"/>
    <property type="project" value="TreeGrafter"/>
</dbReference>
<dbReference type="GO" id="GO:0032259">
    <property type="term" value="P:methylation"/>
    <property type="evidence" value="ECO:0007669"/>
    <property type="project" value="UniProtKB-KW"/>
</dbReference>
<keyword evidence="1 3" id="KW-0808">Transferase</keyword>
<gene>
    <name evidence="3" type="ORF">L21SP5_00294</name>
</gene>
<dbReference type="GO" id="GO:0003838">
    <property type="term" value="F:sterol 24-C-methyltransferase activity"/>
    <property type="evidence" value="ECO:0007669"/>
    <property type="project" value="TreeGrafter"/>
</dbReference>
<dbReference type="InterPro" id="IPR050447">
    <property type="entry name" value="Erg6_SMT_methyltransf"/>
</dbReference>